<feature type="compositionally biased region" description="Acidic residues" evidence="1">
    <location>
        <begin position="428"/>
        <end position="444"/>
    </location>
</feature>
<reference evidence="2" key="1">
    <citation type="submission" date="2023-10" db="EMBL/GenBank/DDBJ databases">
        <title>Genome assembly of Pristionchus species.</title>
        <authorList>
            <person name="Yoshida K."/>
            <person name="Sommer R.J."/>
        </authorList>
    </citation>
    <scope>NUCLEOTIDE SEQUENCE</scope>
    <source>
        <strain evidence="2">RS0144</strain>
    </source>
</reference>
<sequence length="444" mass="51051">QCIILSCRSFFSRNSSSKMASPTRPENNRNRQNNRLYRPQQASPFVKVLARKRVIVKQEDDESHITKAKYELDPHSRRLQIPTPKLREAAGSNTGSYGKPTSSNYSAERSFEYGVEDEEDYEVFYDQLPPRLSNTPKGLSPIKHKKFPVSIVNMGKSVMTGRKDNITHEIDMQHLVEKYVNSESANESEAWLVNIGLCEKLNSVTREMERMRGEMSEMWNFVHHQFKAKDVPKDRLTMQTPWPGEGGGCIMPTPFGATDVPIPPNEGDYIVPPLYAKNGVDCGEIYNDIQRKGKKRPGVVFLTHFIRDLFAVAIEPPHKYHLTVRSKNRRDELRNISVDFMRPIEKFFLAACNVTNGLTYQLGDLLREALANELRELRRTPRKEKVTLNENTMRNILKNIGAHEISLLVGENGERGDDMTEQERHEDEVLEEMEEEEVEVEEDI</sequence>
<feature type="non-terminal residue" evidence="2">
    <location>
        <position position="1"/>
    </location>
</feature>
<accession>A0AAV5T256</accession>
<comment type="caution">
    <text evidence="2">The sequence shown here is derived from an EMBL/GenBank/DDBJ whole genome shotgun (WGS) entry which is preliminary data.</text>
</comment>
<protein>
    <submittedName>
        <fullName evidence="2">Uncharacterized protein</fullName>
    </submittedName>
</protein>
<dbReference type="Proteomes" id="UP001432027">
    <property type="component" value="Unassembled WGS sequence"/>
</dbReference>
<feature type="compositionally biased region" description="Polar residues" evidence="1">
    <location>
        <begin position="91"/>
        <end position="105"/>
    </location>
</feature>
<dbReference type="EMBL" id="BTSX01000003">
    <property type="protein sequence ID" value="GMS89388.1"/>
    <property type="molecule type" value="Genomic_DNA"/>
</dbReference>
<feature type="compositionally biased region" description="Low complexity" evidence="1">
    <location>
        <begin position="14"/>
        <end position="41"/>
    </location>
</feature>
<name>A0AAV5T256_9BILA</name>
<feature type="region of interest" description="Disordered" evidence="1">
    <location>
        <begin position="14"/>
        <end position="42"/>
    </location>
</feature>
<dbReference type="AlphaFoldDB" id="A0AAV5T256"/>
<keyword evidence="3" id="KW-1185">Reference proteome</keyword>
<evidence type="ECO:0000313" key="2">
    <source>
        <dbReference type="EMBL" id="GMS89388.1"/>
    </source>
</evidence>
<organism evidence="2 3">
    <name type="scientific">Pristionchus entomophagus</name>
    <dbReference type="NCBI Taxonomy" id="358040"/>
    <lineage>
        <taxon>Eukaryota</taxon>
        <taxon>Metazoa</taxon>
        <taxon>Ecdysozoa</taxon>
        <taxon>Nematoda</taxon>
        <taxon>Chromadorea</taxon>
        <taxon>Rhabditida</taxon>
        <taxon>Rhabditina</taxon>
        <taxon>Diplogasteromorpha</taxon>
        <taxon>Diplogasteroidea</taxon>
        <taxon>Neodiplogasteridae</taxon>
        <taxon>Pristionchus</taxon>
    </lineage>
</organism>
<gene>
    <name evidence="2" type="ORF">PENTCL1PPCAC_11563</name>
</gene>
<feature type="region of interest" description="Disordered" evidence="1">
    <location>
        <begin position="411"/>
        <end position="444"/>
    </location>
</feature>
<evidence type="ECO:0000256" key="1">
    <source>
        <dbReference type="SAM" id="MobiDB-lite"/>
    </source>
</evidence>
<proteinExistence type="predicted"/>
<feature type="compositionally biased region" description="Basic and acidic residues" evidence="1">
    <location>
        <begin position="412"/>
        <end position="427"/>
    </location>
</feature>
<evidence type="ECO:0000313" key="3">
    <source>
        <dbReference type="Proteomes" id="UP001432027"/>
    </source>
</evidence>
<feature type="region of interest" description="Disordered" evidence="1">
    <location>
        <begin position="81"/>
        <end position="105"/>
    </location>
</feature>